<dbReference type="Proteomes" id="UP000067008">
    <property type="component" value="Chromosome 1"/>
</dbReference>
<gene>
    <name evidence="2" type="ORF">PI172_2146</name>
</gene>
<sequence>MLQQTLTGSNKHSQNKNKKHTIMKHLLLTLALISAVPAMAAEENDTTIHYANKQIVLSTDSVSLNVAVYNNDGSTLVKTKETSFVDGQEVERFFVSSPFVPVRKKSGRTFYGSLPDFYIGVNLLNGGKEMHSQDVKSLEWGTTFFQVGVGLNSSNTLGIVSGFQFGFIHNHFQTNYMLDDNDGTPIIVKNPAEKVKTSFIKYTYWKVPIMLEWRNLNPSKLVFLGLGCSFDIKGNIKSKYRINSKRHTVSRNLDTNPVGVNLEAYLGFKTFSLYAHYSLTKLMNSGPACHPFGIGVGLTL</sequence>
<name>A0AAD1F828_PREIN</name>
<feature type="signal peptide" evidence="1">
    <location>
        <begin position="1"/>
        <end position="40"/>
    </location>
</feature>
<organism evidence="2 3">
    <name type="scientific">Prevotella intermedia</name>
    <dbReference type="NCBI Taxonomy" id="28131"/>
    <lineage>
        <taxon>Bacteria</taxon>
        <taxon>Pseudomonadati</taxon>
        <taxon>Bacteroidota</taxon>
        <taxon>Bacteroidia</taxon>
        <taxon>Bacteroidales</taxon>
        <taxon>Prevotellaceae</taxon>
        <taxon>Prevotella</taxon>
    </lineage>
</organism>
<evidence type="ECO:0008006" key="4">
    <source>
        <dbReference type="Google" id="ProtNLM"/>
    </source>
</evidence>
<accession>A0AAD1F828</accession>
<dbReference type="AlphaFoldDB" id="A0AAD1F828"/>
<keyword evidence="1" id="KW-0732">Signal</keyword>
<reference evidence="2 3" key="1">
    <citation type="submission" date="2015-07" db="EMBL/GenBank/DDBJ databases">
        <title>Complete genome sequence of Prevotella intermedia strain 17-2.</title>
        <authorList>
            <person name="Nambu T."/>
        </authorList>
    </citation>
    <scope>NUCLEOTIDE SEQUENCE [LARGE SCALE GENOMIC DNA]</scope>
    <source>
        <strain evidence="2 3">17-2</strain>
    </source>
</reference>
<evidence type="ECO:0000313" key="2">
    <source>
        <dbReference type="EMBL" id="BAR96874.1"/>
    </source>
</evidence>
<dbReference type="EMBL" id="AP014926">
    <property type="protein sequence ID" value="BAR96874.1"/>
    <property type="molecule type" value="Genomic_DNA"/>
</dbReference>
<protein>
    <recommendedName>
        <fullName evidence="4">Outer membrane protein beta-barrel domain-containing protein</fullName>
    </recommendedName>
</protein>
<evidence type="ECO:0000256" key="1">
    <source>
        <dbReference type="SAM" id="SignalP"/>
    </source>
</evidence>
<proteinExistence type="predicted"/>
<feature type="chain" id="PRO_5042276499" description="Outer membrane protein beta-barrel domain-containing protein" evidence="1">
    <location>
        <begin position="41"/>
        <end position="300"/>
    </location>
</feature>
<evidence type="ECO:0000313" key="3">
    <source>
        <dbReference type="Proteomes" id="UP000067008"/>
    </source>
</evidence>